<comment type="caution">
    <text evidence="1">The sequence shown here is derived from an EMBL/GenBank/DDBJ whole genome shotgun (WGS) entry which is preliminary data.</text>
</comment>
<dbReference type="AlphaFoldDB" id="A0A0F9TR74"/>
<sequence>MNSRTESMYAKIVFHGKHIAIHHQPIAAGHTDYYAITKNLGGMLGWIRWYANWRQYCCFPCEGTIWSVDCLADVSTFTEKLNTDAAKAAKER</sequence>
<organism evidence="1">
    <name type="scientific">marine sediment metagenome</name>
    <dbReference type="NCBI Taxonomy" id="412755"/>
    <lineage>
        <taxon>unclassified sequences</taxon>
        <taxon>metagenomes</taxon>
        <taxon>ecological metagenomes</taxon>
    </lineage>
</organism>
<name>A0A0F9TR74_9ZZZZ</name>
<reference evidence="1" key="1">
    <citation type="journal article" date="2015" name="Nature">
        <title>Complex archaea that bridge the gap between prokaryotes and eukaryotes.</title>
        <authorList>
            <person name="Spang A."/>
            <person name="Saw J.H."/>
            <person name="Jorgensen S.L."/>
            <person name="Zaremba-Niedzwiedzka K."/>
            <person name="Martijn J."/>
            <person name="Lind A.E."/>
            <person name="van Eijk R."/>
            <person name="Schleper C."/>
            <person name="Guy L."/>
            <person name="Ettema T.J."/>
        </authorList>
    </citation>
    <scope>NUCLEOTIDE SEQUENCE</scope>
</reference>
<gene>
    <name evidence="1" type="ORF">LCGC14_0298040</name>
</gene>
<proteinExistence type="predicted"/>
<evidence type="ECO:0000313" key="1">
    <source>
        <dbReference type="EMBL" id="KKN83565.1"/>
    </source>
</evidence>
<dbReference type="EMBL" id="LAZR01000183">
    <property type="protein sequence ID" value="KKN83565.1"/>
    <property type="molecule type" value="Genomic_DNA"/>
</dbReference>
<protein>
    <submittedName>
        <fullName evidence="1">Uncharacterized protein</fullName>
    </submittedName>
</protein>
<accession>A0A0F9TR74</accession>